<gene>
    <name evidence="1" type="ORF">WN944_005872</name>
</gene>
<evidence type="ECO:0000313" key="1">
    <source>
        <dbReference type="EMBL" id="KAK9213887.1"/>
    </source>
</evidence>
<sequence>MGFVSGSRSRPHHRTSTVIIFPPKWWLGEPLWDTVADKGLKAAAYFWAGSESKPYQVAQDDSETTEAVASIDSMIWRLTDGLRKRGAFEDVTIVMVGDHGIVARCEKPPAGHNNQTETVEQLNKGLDSGEVENRKSLKVYLKEDLPRFYGEAKEGRGTSIGEEHMGAPNCRSKTFPQSILLPAA</sequence>
<comment type="caution">
    <text evidence="1">The sequence shown here is derived from an EMBL/GenBank/DDBJ whole genome shotgun (WGS) entry which is preliminary data.</text>
</comment>
<dbReference type="SUPFAM" id="SSF53649">
    <property type="entry name" value="Alkaline phosphatase-like"/>
    <property type="match status" value="1"/>
</dbReference>
<dbReference type="InterPro" id="IPR017850">
    <property type="entry name" value="Alkaline_phosphatase_core_sf"/>
</dbReference>
<dbReference type="GO" id="GO:0005773">
    <property type="term" value="C:vacuole"/>
    <property type="evidence" value="ECO:0007669"/>
    <property type="project" value="TreeGrafter"/>
</dbReference>
<dbReference type="Gene3D" id="3.40.720.10">
    <property type="entry name" value="Alkaline Phosphatase, subunit A"/>
    <property type="match status" value="2"/>
</dbReference>
<dbReference type="InterPro" id="IPR002591">
    <property type="entry name" value="Phosphodiest/P_Trfase"/>
</dbReference>
<dbReference type="PANTHER" id="PTHR10151">
    <property type="entry name" value="ECTONUCLEOTIDE PYROPHOSPHATASE/PHOSPHODIESTERASE"/>
    <property type="match status" value="1"/>
</dbReference>
<organism evidence="1 2">
    <name type="scientific">Citrus x changshan-huyou</name>
    <dbReference type="NCBI Taxonomy" id="2935761"/>
    <lineage>
        <taxon>Eukaryota</taxon>
        <taxon>Viridiplantae</taxon>
        <taxon>Streptophyta</taxon>
        <taxon>Embryophyta</taxon>
        <taxon>Tracheophyta</taxon>
        <taxon>Spermatophyta</taxon>
        <taxon>Magnoliopsida</taxon>
        <taxon>eudicotyledons</taxon>
        <taxon>Gunneridae</taxon>
        <taxon>Pentapetalae</taxon>
        <taxon>rosids</taxon>
        <taxon>malvids</taxon>
        <taxon>Sapindales</taxon>
        <taxon>Rutaceae</taxon>
        <taxon>Aurantioideae</taxon>
        <taxon>Citrus</taxon>
    </lineage>
</organism>
<proteinExistence type="predicted"/>
<dbReference type="PANTHER" id="PTHR10151:SF120">
    <property type="entry name" value="BIS(5'-ADENOSYL)-TRIPHOSPHATASE"/>
    <property type="match status" value="1"/>
</dbReference>
<dbReference type="AlphaFoldDB" id="A0AAP0QWN1"/>
<dbReference type="Pfam" id="PF01663">
    <property type="entry name" value="Phosphodiest"/>
    <property type="match status" value="2"/>
</dbReference>
<keyword evidence="2" id="KW-1185">Reference proteome</keyword>
<dbReference type="GO" id="GO:0016787">
    <property type="term" value="F:hydrolase activity"/>
    <property type="evidence" value="ECO:0007669"/>
    <property type="project" value="UniProtKB-ARBA"/>
</dbReference>
<dbReference type="EMBL" id="JBCGBO010000003">
    <property type="protein sequence ID" value="KAK9213887.1"/>
    <property type="molecule type" value="Genomic_DNA"/>
</dbReference>
<reference evidence="1 2" key="1">
    <citation type="submission" date="2024-05" db="EMBL/GenBank/DDBJ databases">
        <title>Haplotype-resolved chromosome-level genome assembly of Huyou (Citrus changshanensis).</title>
        <authorList>
            <person name="Miao C."/>
            <person name="Chen W."/>
            <person name="Wu Y."/>
            <person name="Wang L."/>
            <person name="Zhao S."/>
            <person name="Grierson D."/>
            <person name="Xu C."/>
            <person name="Chen K."/>
        </authorList>
    </citation>
    <scope>NUCLEOTIDE SEQUENCE [LARGE SCALE GENOMIC DNA]</scope>
    <source>
        <strain evidence="1">01-14</strain>
        <tissue evidence="1">Leaf</tissue>
    </source>
</reference>
<protein>
    <submittedName>
        <fullName evidence="1">Uncharacterized protein</fullName>
    </submittedName>
</protein>
<evidence type="ECO:0000313" key="2">
    <source>
        <dbReference type="Proteomes" id="UP001428341"/>
    </source>
</evidence>
<accession>A0AAP0QWN1</accession>
<name>A0AAP0QWN1_9ROSI</name>
<dbReference type="Proteomes" id="UP001428341">
    <property type="component" value="Unassembled WGS sequence"/>
</dbReference>